<proteinExistence type="predicted"/>
<protein>
    <submittedName>
        <fullName evidence="1">Glycosyltransferase</fullName>
    </submittedName>
</protein>
<accession>A0ACC1X372</accession>
<evidence type="ECO:0000313" key="1">
    <source>
        <dbReference type="EMBL" id="KAJ4705921.1"/>
    </source>
</evidence>
<keyword evidence="2" id="KW-1185">Reference proteome</keyword>
<dbReference type="Proteomes" id="UP001164539">
    <property type="component" value="Chromosome 11"/>
</dbReference>
<sequence length="480" mass="52571">MADTIVLYPSPGRSHLVPMVEFGKLILKHDPSFSITIIISTLPNDVAGDTSQYISAVSATTAGITFHHLPAVSDHDLTHYPSIAEVPRLRSILALQNNPNLHQTLLNLSKTSNVNALVIDFFCKPAVQVSSSLKIPAYFFYTSGATALAQIIYFPNTFEETNGLKIDPETFLDIPGLPTVRAKDVFLPDKDGTGRAHKTVIDIAIQMTRSSGIIINTFETLEQRAFKALKDGKCVPYGEKMPPIYCTGPVLATGSDQKAEHECLSWLDSQPTASVVFLCFGSMGFFSTKQLREMAVGLETSGFRFLWVVRIPPPGDEFRRTLAVPEPDVESFLPEGFLKRTKNRGLVVKSWAPQLAVLNHDSVGGFVNHCGWNSVLEAVCAGVPMLAWPFVAEQAVNRAFLVEEIKVALAVTVSEEGLVSGSELEKRVTELMESDNGKALRERIKGMKEQARLALKEGGCSQVALLSWLSHLKKGRVETS</sequence>
<organism evidence="1 2">
    <name type="scientific">Melia azedarach</name>
    <name type="common">Chinaberry tree</name>
    <dbReference type="NCBI Taxonomy" id="155640"/>
    <lineage>
        <taxon>Eukaryota</taxon>
        <taxon>Viridiplantae</taxon>
        <taxon>Streptophyta</taxon>
        <taxon>Embryophyta</taxon>
        <taxon>Tracheophyta</taxon>
        <taxon>Spermatophyta</taxon>
        <taxon>Magnoliopsida</taxon>
        <taxon>eudicotyledons</taxon>
        <taxon>Gunneridae</taxon>
        <taxon>Pentapetalae</taxon>
        <taxon>rosids</taxon>
        <taxon>malvids</taxon>
        <taxon>Sapindales</taxon>
        <taxon>Meliaceae</taxon>
        <taxon>Melia</taxon>
    </lineage>
</organism>
<reference evidence="1 2" key="1">
    <citation type="journal article" date="2023" name="Science">
        <title>Complex scaffold remodeling in plant triterpene biosynthesis.</title>
        <authorList>
            <person name="De La Pena R."/>
            <person name="Hodgson H."/>
            <person name="Liu J.C."/>
            <person name="Stephenson M.J."/>
            <person name="Martin A.C."/>
            <person name="Owen C."/>
            <person name="Harkess A."/>
            <person name="Leebens-Mack J."/>
            <person name="Jimenez L.E."/>
            <person name="Osbourn A."/>
            <person name="Sattely E.S."/>
        </authorList>
    </citation>
    <scope>NUCLEOTIDE SEQUENCE [LARGE SCALE GENOMIC DNA]</scope>
    <source>
        <strain evidence="2">cv. JPN11</strain>
        <tissue evidence="1">Leaf</tissue>
    </source>
</reference>
<dbReference type="EMBL" id="CM051404">
    <property type="protein sequence ID" value="KAJ4705921.1"/>
    <property type="molecule type" value="Genomic_DNA"/>
</dbReference>
<gene>
    <name evidence="1" type="ORF">OWV82_019644</name>
</gene>
<evidence type="ECO:0000313" key="2">
    <source>
        <dbReference type="Proteomes" id="UP001164539"/>
    </source>
</evidence>
<comment type="caution">
    <text evidence="1">The sequence shown here is derived from an EMBL/GenBank/DDBJ whole genome shotgun (WGS) entry which is preliminary data.</text>
</comment>
<name>A0ACC1X372_MELAZ</name>